<dbReference type="Proteomes" id="UP001596028">
    <property type="component" value="Unassembled WGS sequence"/>
</dbReference>
<evidence type="ECO:0000256" key="1">
    <source>
        <dbReference type="SAM" id="MobiDB-lite"/>
    </source>
</evidence>
<protein>
    <submittedName>
        <fullName evidence="2">DUF4023 family protein</fullName>
    </submittedName>
</protein>
<feature type="region of interest" description="Disordered" evidence="1">
    <location>
        <begin position="1"/>
        <end position="47"/>
    </location>
</feature>
<comment type="caution">
    <text evidence="2">The sequence shown here is derived from an EMBL/GenBank/DDBJ whole genome shotgun (WGS) entry which is preliminary data.</text>
</comment>
<feature type="compositionally biased region" description="Basic residues" evidence="1">
    <location>
        <begin position="38"/>
        <end position="47"/>
    </location>
</feature>
<proteinExistence type="predicted"/>
<keyword evidence="3" id="KW-1185">Reference proteome</keyword>
<reference evidence="3" key="1">
    <citation type="journal article" date="2019" name="Int. J. Syst. Evol. Microbiol.">
        <title>The Global Catalogue of Microorganisms (GCM) 10K type strain sequencing project: providing services to taxonomists for standard genome sequencing and annotation.</title>
        <authorList>
            <consortium name="The Broad Institute Genomics Platform"/>
            <consortium name="The Broad Institute Genome Sequencing Center for Infectious Disease"/>
            <person name="Wu L."/>
            <person name="Ma J."/>
        </authorList>
    </citation>
    <scope>NUCLEOTIDE SEQUENCE [LARGE SCALE GENOMIC DNA]</scope>
    <source>
        <strain evidence="3">CCUG 49571</strain>
    </source>
</reference>
<accession>A0ABV9F9A9</accession>
<feature type="compositionally biased region" description="Basic and acidic residues" evidence="1">
    <location>
        <begin position="1"/>
        <end position="19"/>
    </location>
</feature>
<dbReference type="Pfam" id="PF13215">
    <property type="entry name" value="DUF4023"/>
    <property type="match status" value="1"/>
</dbReference>
<organism evidence="2 3">
    <name type="scientific">Cohnella hongkongensis</name>
    <dbReference type="NCBI Taxonomy" id="178337"/>
    <lineage>
        <taxon>Bacteria</taxon>
        <taxon>Bacillati</taxon>
        <taxon>Bacillota</taxon>
        <taxon>Bacilli</taxon>
        <taxon>Bacillales</taxon>
        <taxon>Paenibacillaceae</taxon>
        <taxon>Cohnella</taxon>
    </lineage>
</organism>
<dbReference type="InterPro" id="IPR025097">
    <property type="entry name" value="DUF4023"/>
</dbReference>
<evidence type="ECO:0000313" key="2">
    <source>
        <dbReference type="EMBL" id="MFC4598356.1"/>
    </source>
</evidence>
<sequence length="47" mass="5403">MDDTHEFVEKLHDTQDKDRRNRKRQTKGSGGESSGKHLPGKQHSTNK</sequence>
<dbReference type="EMBL" id="JBHSEP010000004">
    <property type="protein sequence ID" value="MFC4598356.1"/>
    <property type="molecule type" value="Genomic_DNA"/>
</dbReference>
<evidence type="ECO:0000313" key="3">
    <source>
        <dbReference type="Proteomes" id="UP001596028"/>
    </source>
</evidence>
<name>A0ABV9F9A9_9BACL</name>
<gene>
    <name evidence="2" type="ORF">ACFO3S_08880</name>
</gene>
<dbReference type="RefSeq" id="WP_378094511.1">
    <property type="nucleotide sequence ID" value="NZ_JBHSEP010000004.1"/>
</dbReference>